<dbReference type="CDD" id="cd04690">
    <property type="entry name" value="NUDIX_Hydrolase"/>
    <property type="match status" value="1"/>
</dbReference>
<dbReference type="PANTHER" id="PTHR43046:SF2">
    <property type="entry name" value="8-OXO-DGTP DIPHOSPHATASE-RELATED"/>
    <property type="match status" value="1"/>
</dbReference>
<sequence>MGTEAGTAVIDKLAWLRVEDGRILSTRSYGKDTYYLPGGKREAGETDHEALNREIAEELRVELVDGTIEFAGVFEAPAHGHPDGVTVRMTCYRADYRGDLEPGAEIEEIRWLDHSGREVSSTVDKLIFDWLRGRGEL</sequence>
<dbReference type="InterPro" id="IPR000086">
    <property type="entry name" value="NUDIX_hydrolase_dom"/>
</dbReference>
<evidence type="ECO:0000256" key="2">
    <source>
        <dbReference type="ARBA" id="ARBA00022801"/>
    </source>
</evidence>
<organism evidence="4 5">
    <name type="scientific">Polymorphospora rubra</name>
    <dbReference type="NCBI Taxonomy" id="338584"/>
    <lineage>
        <taxon>Bacteria</taxon>
        <taxon>Bacillati</taxon>
        <taxon>Actinomycetota</taxon>
        <taxon>Actinomycetes</taxon>
        <taxon>Micromonosporales</taxon>
        <taxon>Micromonosporaceae</taxon>
        <taxon>Polymorphospora</taxon>
    </lineage>
</organism>
<dbReference type="PANTHER" id="PTHR43046">
    <property type="entry name" value="GDP-MANNOSE MANNOSYL HYDROLASE"/>
    <property type="match status" value="1"/>
</dbReference>
<dbReference type="EMBL" id="AP023359">
    <property type="protein sequence ID" value="BCJ63498.1"/>
    <property type="molecule type" value="Genomic_DNA"/>
</dbReference>
<dbReference type="Gene3D" id="3.90.79.10">
    <property type="entry name" value="Nucleoside Triphosphate Pyrophosphohydrolase"/>
    <property type="match status" value="1"/>
</dbReference>
<dbReference type="InterPro" id="IPR020084">
    <property type="entry name" value="NUDIX_hydrolase_CS"/>
</dbReference>
<gene>
    <name evidence="4" type="ORF">Prubr_05190</name>
</gene>
<dbReference type="SUPFAM" id="SSF55811">
    <property type="entry name" value="Nudix"/>
    <property type="match status" value="1"/>
</dbReference>
<accession>A0A810MW01</accession>
<proteinExistence type="predicted"/>
<dbReference type="Pfam" id="PF00293">
    <property type="entry name" value="NUDIX"/>
    <property type="match status" value="1"/>
</dbReference>
<evidence type="ECO:0000313" key="5">
    <source>
        <dbReference type="Proteomes" id="UP000680866"/>
    </source>
</evidence>
<reference evidence="4" key="1">
    <citation type="submission" date="2020-08" db="EMBL/GenBank/DDBJ databases">
        <title>Whole genome shotgun sequence of Polymorphospora rubra NBRC 101157.</title>
        <authorList>
            <person name="Komaki H."/>
            <person name="Tamura T."/>
        </authorList>
    </citation>
    <scope>NUCLEOTIDE SEQUENCE</scope>
    <source>
        <strain evidence="4">NBRC 101157</strain>
    </source>
</reference>
<dbReference type="KEGG" id="pry:Prubr_05190"/>
<name>A0A810MW01_9ACTN</name>
<evidence type="ECO:0000256" key="1">
    <source>
        <dbReference type="ARBA" id="ARBA00001946"/>
    </source>
</evidence>
<dbReference type="AlphaFoldDB" id="A0A810MW01"/>
<comment type="cofactor">
    <cofactor evidence="1">
        <name>Mg(2+)</name>
        <dbReference type="ChEBI" id="CHEBI:18420"/>
    </cofactor>
</comment>
<feature type="domain" description="Nudix hydrolase" evidence="3">
    <location>
        <begin position="1"/>
        <end position="133"/>
    </location>
</feature>
<keyword evidence="2" id="KW-0378">Hydrolase</keyword>
<evidence type="ECO:0000313" key="4">
    <source>
        <dbReference type="EMBL" id="BCJ63498.1"/>
    </source>
</evidence>
<dbReference type="PROSITE" id="PS51462">
    <property type="entry name" value="NUDIX"/>
    <property type="match status" value="1"/>
</dbReference>
<evidence type="ECO:0000259" key="3">
    <source>
        <dbReference type="PROSITE" id="PS51462"/>
    </source>
</evidence>
<dbReference type="GO" id="GO:0016787">
    <property type="term" value="F:hydrolase activity"/>
    <property type="evidence" value="ECO:0007669"/>
    <property type="project" value="UniProtKB-KW"/>
</dbReference>
<keyword evidence="5" id="KW-1185">Reference proteome</keyword>
<dbReference type="RefSeq" id="WP_212821196.1">
    <property type="nucleotide sequence ID" value="NZ_AP023359.1"/>
</dbReference>
<dbReference type="InterPro" id="IPR015797">
    <property type="entry name" value="NUDIX_hydrolase-like_dom_sf"/>
</dbReference>
<protein>
    <submittedName>
        <fullName evidence="4">DNA mismatch repair protein MutT</fullName>
    </submittedName>
</protein>
<dbReference type="PROSITE" id="PS00893">
    <property type="entry name" value="NUDIX_BOX"/>
    <property type="match status" value="1"/>
</dbReference>
<dbReference type="Proteomes" id="UP000680866">
    <property type="component" value="Chromosome"/>
</dbReference>